<keyword evidence="4 8" id="KW-0808">Transferase</keyword>
<dbReference type="InterPro" id="IPR004839">
    <property type="entry name" value="Aminotransferase_I/II_large"/>
</dbReference>
<evidence type="ECO:0000256" key="1">
    <source>
        <dbReference type="ARBA" id="ARBA00001933"/>
    </source>
</evidence>
<dbReference type="EC" id="2.6.1.2" evidence="6"/>
<dbReference type="Gene3D" id="3.90.1150.10">
    <property type="entry name" value="Aspartate Aminotransferase, domain 1"/>
    <property type="match status" value="1"/>
</dbReference>
<dbReference type="Pfam" id="PF00155">
    <property type="entry name" value="Aminotran_1_2"/>
    <property type="match status" value="1"/>
</dbReference>
<feature type="domain" description="Aminotransferase class I/classII large" evidence="7">
    <location>
        <begin position="35"/>
        <end position="394"/>
    </location>
</feature>
<dbReference type="EMBL" id="CP066167">
    <property type="protein sequence ID" value="QQD19855.1"/>
    <property type="molecule type" value="Genomic_DNA"/>
</dbReference>
<dbReference type="InterPro" id="IPR015424">
    <property type="entry name" value="PyrdxlP-dep_Trfase"/>
</dbReference>
<reference evidence="8 9" key="1">
    <citation type="submission" date="2020-12" db="EMBL/GenBank/DDBJ databases">
        <authorList>
            <person name="Shan Y."/>
        </authorList>
    </citation>
    <scope>NUCLEOTIDE SEQUENCE [LARGE SCALE GENOMIC DNA]</scope>
    <source>
        <strain evidence="9">csc3.9</strain>
    </source>
</reference>
<comment type="cofactor">
    <cofactor evidence="1">
        <name>pyridoxal 5'-phosphate</name>
        <dbReference type="ChEBI" id="CHEBI:597326"/>
    </cofactor>
</comment>
<dbReference type="AlphaFoldDB" id="A0A7T4R3K9"/>
<keyword evidence="5" id="KW-0663">Pyridoxal phosphate</keyword>
<evidence type="ECO:0000259" key="7">
    <source>
        <dbReference type="Pfam" id="PF00155"/>
    </source>
</evidence>
<dbReference type="CDD" id="cd00609">
    <property type="entry name" value="AAT_like"/>
    <property type="match status" value="1"/>
</dbReference>
<dbReference type="Proteomes" id="UP000596063">
    <property type="component" value="Chromosome"/>
</dbReference>
<evidence type="ECO:0000313" key="9">
    <source>
        <dbReference type="Proteomes" id="UP000596063"/>
    </source>
</evidence>
<accession>A0A7T4R3K9</accession>
<dbReference type="PANTHER" id="PTHR43488:SF2">
    <property type="entry name" value="GLUTAMATE-PYRUVATE AMINOTRANSFERASE ALAA"/>
    <property type="match status" value="1"/>
</dbReference>
<evidence type="ECO:0000256" key="5">
    <source>
        <dbReference type="ARBA" id="ARBA00022898"/>
    </source>
</evidence>
<protein>
    <recommendedName>
        <fullName evidence="6">alanine transaminase</fullName>
        <ecNumber evidence="6">2.6.1.2</ecNumber>
    </recommendedName>
</protein>
<dbReference type="KEGG" id="snan:I6N98_08465"/>
<proteinExistence type="inferred from homology"/>
<organism evidence="8 9">
    <name type="scientific">Spongiibacter nanhainus</name>
    <dbReference type="NCBI Taxonomy" id="2794344"/>
    <lineage>
        <taxon>Bacteria</taxon>
        <taxon>Pseudomonadati</taxon>
        <taxon>Pseudomonadota</taxon>
        <taxon>Gammaproteobacteria</taxon>
        <taxon>Cellvibrionales</taxon>
        <taxon>Spongiibacteraceae</taxon>
        <taxon>Spongiibacter</taxon>
    </lineage>
</organism>
<dbReference type="RefSeq" id="WP_198571339.1">
    <property type="nucleotide sequence ID" value="NZ_CP066167.1"/>
</dbReference>
<dbReference type="Gene3D" id="3.40.640.10">
    <property type="entry name" value="Type I PLP-dependent aspartate aminotransferase-like (Major domain)"/>
    <property type="match status" value="1"/>
</dbReference>
<evidence type="ECO:0000256" key="4">
    <source>
        <dbReference type="ARBA" id="ARBA00022679"/>
    </source>
</evidence>
<evidence type="ECO:0000256" key="6">
    <source>
        <dbReference type="ARBA" id="ARBA00026106"/>
    </source>
</evidence>
<keyword evidence="9" id="KW-1185">Reference proteome</keyword>
<dbReference type="SUPFAM" id="SSF53383">
    <property type="entry name" value="PLP-dependent transferases"/>
    <property type="match status" value="1"/>
</dbReference>
<evidence type="ECO:0000313" key="8">
    <source>
        <dbReference type="EMBL" id="QQD19855.1"/>
    </source>
</evidence>
<keyword evidence="3 8" id="KW-0032">Aminotransferase</keyword>
<dbReference type="PANTHER" id="PTHR43488">
    <property type="entry name" value="GLUTAMATE-PYRUVATE AMINOTRANSFERASE ALAA"/>
    <property type="match status" value="1"/>
</dbReference>
<dbReference type="GO" id="GO:0004021">
    <property type="term" value="F:L-alanine:2-oxoglutarate aminotransferase activity"/>
    <property type="evidence" value="ECO:0007669"/>
    <property type="project" value="UniProtKB-EC"/>
</dbReference>
<gene>
    <name evidence="8" type="ORF">I6N98_08465</name>
</gene>
<dbReference type="InterPro" id="IPR051926">
    <property type="entry name" value="Ala_Aminotransferase"/>
</dbReference>
<evidence type="ECO:0000256" key="2">
    <source>
        <dbReference type="ARBA" id="ARBA00007441"/>
    </source>
</evidence>
<dbReference type="InterPro" id="IPR015421">
    <property type="entry name" value="PyrdxlP-dep_Trfase_major"/>
</dbReference>
<dbReference type="InterPro" id="IPR015422">
    <property type="entry name" value="PyrdxlP-dep_Trfase_small"/>
</dbReference>
<evidence type="ECO:0000256" key="3">
    <source>
        <dbReference type="ARBA" id="ARBA00022576"/>
    </source>
</evidence>
<comment type="similarity">
    <text evidence="2">Belongs to the class-I pyridoxal-phosphate-dependent aminotransferase family.</text>
</comment>
<sequence>MRPFNKSDKLANVCYDIRGPVLRRANELEDEGHRILKLNIGNPAPFGFNAPDEIIQDVIHMLPESEGYSDSKGLYSARKAVMQECQKIGIPGVEVNDIYLGNGASELITMATQALLNFGDEVLIPAPDYPLWTAVVSLSGATPVHYLCDEDNGWQPSVEDICGKITERTKAIVIINPNNPTGAVYSRELLQQLVDIAEKHNLVIFADEIYSKILYDDAVHVPLGSLPGDVLCLTFNGLSKAYRLAGFRSGWMIVSGAKDRATDYIEGLNILSSMRLCANVPAQHAIQTALGGYQSINELILPGGRLLEQRDLAWEMLNAIPGVSCSKPAGAIYMFPRLDPEVYPVHDDEQLVLDLLNQEKILLVQGTGFNWPHPDHVRIVFLPNKIDMEDAIDRFANFLRGYRKQLQAVS</sequence>
<dbReference type="GO" id="GO:0030170">
    <property type="term" value="F:pyridoxal phosphate binding"/>
    <property type="evidence" value="ECO:0007669"/>
    <property type="project" value="InterPro"/>
</dbReference>
<name>A0A7T4R3K9_9GAMM</name>